<dbReference type="EC" id="1.13.12.3" evidence="5"/>
<dbReference type="InterPro" id="IPR002937">
    <property type="entry name" value="Amino_oxidase"/>
</dbReference>
<keyword evidence="2 5" id="KW-0560">Oxidoreductase</keyword>
<proteinExistence type="predicted"/>
<feature type="binding site" evidence="3">
    <location>
        <position position="445"/>
    </location>
    <ligand>
        <name>FAD</name>
        <dbReference type="ChEBI" id="CHEBI:57692"/>
    </ligand>
</feature>
<dbReference type="Gene3D" id="3.50.50.60">
    <property type="entry name" value="FAD/NAD(P)-binding domain"/>
    <property type="match status" value="1"/>
</dbReference>
<gene>
    <name evidence="5" type="ORF">AVDCRST_MAG81-1577</name>
</gene>
<evidence type="ECO:0000256" key="2">
    <source>
        <dbReference type="ARBA" id="ARBA00023002"/>
    </source>
</evidence>
<comment type="cofactor">
    <cofactor evidence="1">
        <name>FAD</name>
        <dbReference type="ChEBI" id="CHEBI:57692"/>
    </cofactor>
</comment>
<dbReference type="PANTHER" id="PTHR10742">
    <property type="entry name" value="FLAVIN MONOAMINE OXIDASE"/>
    <property type="match status" value="1"/>
</dbReference>
<dbReference type="PANTHER" id="PTHR10742:SF410">
    <property type="entry name" value="LYSINE-SPECIFIC HISTONE DEMETHYLASE 2"/>
    <property type="match status" value="1"/>
</dbReference>
<feature type="binding site" evidence="3">
    <location>
        <begin position="66"/>
        <end position="67"/>
    </location>
    <ligand>
        <name>FAD</name>
        <dbReference type="ChEBI" id="CHEBI:57692"/>
    </ligand>
</feature>
<dbReference type="EMBL" id="CADCWO010000088">
    <property type="protein sequence ID" value="CAA9570727.1"/>
    <property type="molecule type" value="Genomic_DNA"/>
</dbReference>
<dbReference type="InterPro" id="IPR036188">
    <property type="entry name" value="FAD/NAD-bd_sf"/>
</dbReference>
<reference evidence="5" key="1">
    <citation type="submission" date="2020-02" db="EMBL/GenBank/DDBJ databases">
        <authorList>
            <person name="Meier V. D."/>
        </authorList>
    </citation>
    <scope>NUCLEOTIDE SEQUENCE</scope>
    <source>
        <strain evidence="5">AVDCRST_MAG81</strain>
    </source>
</reference>
<feature type="binding site" evidence="3">
    <location>
        <position position="260"/>
    </location>
    <ligand>
        <name>FAD</name>
        <dbReference type="ChEBI" id="CHEBI:57692"/>
    </ligand>
</feature>
<accession>A0A6J4VD25</accession>
<evidence type="ECO:0000313" key="5">
    <source>
        <dbReference type="EMBL" id="CAA9570727.1"/>
    </source>
</evidence>
<dbReference type="SUPFAM" id="SSF54373">
    <property type="entry name" value="FAD-linked reductases, C-terminal domain"/>
    <property type="match status" value="1"/>
</dbReference>
<dbReference type="InterPro" id="IPR050281">
    <property type="entry name" value="Flavin_monoamine_oxidase"/>
</dbReference>
<sequence>MSTRWNRRNFLWQSSLSALSVLILDRSQHVVAAGRPASVLVLGAGLSGLQTALLLEAHGLSVTVLEARDRVGGRVHTLDDLPGKPEGGGQGFSEKYQRLLALTRRLQVPVKPANRLDKALLLHVRGQTVLPQDWAQSPANHLVERERQLLPPQLLTHYLRAHNPFKDALAWTTPRYAALDISLADYLRAQGASAEALRLIRFDPGSLVNHLETTSTLWSLRNNQRSRSRSQPMQIQAGNSRLPEAIAAALESPVQLNKVVVSMHSRETEVEVCCADGTAFRANYAVVTLPFSVLRQVEIMPPLQGAQAEAVQTLPYTAVTQVHLSVRQPWEQDGYSPTMWTDSVLSSLRPHRDEQGRVQSLVCWANGSNAQRLDAMSSPAQAQFVQSELEKIRPGLASQVELSRIVSWGRDPYARGAYSHFAPGQIRRFQNQMAKPWKRIHFAGEHTAVSSPGMESALESAERVAGEILARVRTRS</sequence>
<evidence type="ECO:0000256" key="3">
    <source>
        <dbReference type="PIRSR" id="PIRSR601613-1"/>
    </source>
</evidence>
<dbReference type="SUPFAM" id="SSF51905">
    <property type="entry name" value="FAD/NAD(P)-binding domain"/>
    <property type="match status" value="1"/>
</dbReference>
<dbReference type="PRINTS" id="PR00757">
    <property type="entry name" value="AMINEOXDASEF"/>
</dbReference>
<protein>
    <submittedName>
        <fullName evidence="5">Tryptophan 2-monooxygenase</fullName>
        <ecNumber evidence="5">1.13.12.3</ecNumber>
    </submittedName>
</protein>
<evidence type="ECO:0000256" key="1">
    <source>
        <dbReference type="ARBA" id="ARBA00001974"/>
    </source>
</evidence>
<dbReference type="InterPro" id="IPR001613">
    <property type="entry name" value="Flavin_amine_oxidase"/>
</dbReference>
<feature type="binding site" evidence="3">
    <location>
        <position position="47"/>
    </location>
    <ligand>
        <name>FAD</name>
        <dbReference type="ChEBI" id="CHEBI:57692"/>
    </ligand>
</feature>
<keyword evidence="5" id="KW-0503">Monooxygenase</keyword>
<dbReference type="AlphaFoldDB" id="A0A6J4VD25"/>
<dbReference type="GO" id="GO:0050361">
    <property type="term" value="F:tryptophan 2-monooxygenase activity"/>
    <property type="evidence" value="ECO:0007669"/>
    <property type="project" value="UniProtKB-EC"/>
</dbReference>
<evidence type="ECO:0000259" key="4">
    <source>
        <dbReference type="Pfam" id="PF01593"/>
    </source>
</evidence>
<name>A0A6J4VD25_9CYAN</name>
<feature type="domain" description="Amine oxidase" evidence="4">
    <location>
        <begin position="46"/>
        <end position="469"/>
    </location>
</feature>
<dbReference type="Pfam" id="PF01593">
    <property type="entry name" value="Amino_oxidase"/>
    <property type="match status" value="1"/>
</dbReference>
<organism evidence="5">
    <name type="scientific">uncultured Synechococcales cyanobacterium</name>
    <dbReference type="NCBI Taxonomy" id="1936017"/>
    <lineage>
        <taxon>Bacteria</taxon>
        <taxon>Bacillati</taxon>
        <taxon>Cyanobacteriota</taxon>
        <taxon>Cyanophyceae</taxon>
        <taxon>Synechococcales</taxon>
        <taxon>environmental samples</taxon>
    </lineage>
</organism>